<dbReference type="PANTHER" id="PTHR21445">
    <property type="entry name" value="ENDONUCLEASE IV ENDODEOXYRIBONUCLEASE IV"/>
    <property type="match status" value="1"/>
</dbReference>
<organism evidence="3 4">
    <name type="scientific">Hericium alpestre</name>
    <dbReference type="NCBI Taxonomy" id="135208"/>
    <lineage>
        <taxon>Eukaryota</taxon>
        <taxon>Fungi</taxon>
        <taxon>Dikarya</taxon>
        <taxon>Basidiomycota</taxon>
        <taxon>Agaricomycotina</taxon>
        <taxon>Agaricomycetes</taxon>
        <taxon>Russulales</taxon>
        <taxon>Hericiaceae</taxon>
        <taxon>Hericium</taxon>
    </lineage>
</organism>
<dbReference type="Pfam" id="PF01261">
    <property type="entry name" value="AP_endonuc_2"/>
    <property type="match status" value="1"/>
</dbReference>
<evidence type="ECO:0000313" key="4">
    <source>
        <dbReference type="Proteomes" id="UP000298061"/>
    </source>
</evidence>
<feature type="region of interest" description="Disordered" evidence="1">
    <location>
        <begin position="118"/>
        <end position="158"/>
    </location>
</feature>
<dbReference type="GO" id="GO:0003677">
    <property type="term" value="F:DNA binding"/>
    <property type="evidence" value="ECO:0007669"/>
    <property type="project" value="InterPro"/>
</dbReference>
<dbReference type="InterPro" id="IPR036237">
    <property type="entry name" value="Xyl_isomerase-like_sf"/>
</dbReference>
<name>A0A4Y9ZPE1_9AGAM</name>
<gene>
    <name evidence="3" type="ORF">EWM64_g8129</name>
</gene>
<dbReference type="PANTHER" id="PTHR21445:SF0">
    <property type="entry name" value="APURINIC-APYRIMIDINIC ENDONUCLEASE"/>
    <property type="match status" value="1"/>
</dbReference>
<dbReference type="Proteomes" id="UP000298061">
    <property type="component" value="Unassembled WGS sequence"/>
</dbReference>
<keyword evidence="4" id="KW-1185">Reference proteome</keyword>
<dbReference type="OrthoDB" id="7663182at2759"/>
<dbReference type="AlphaFoldDB" id="A0A4Y9ZPE1"/>
<accession>A0A4Y9ZPE1</accession>
<dbReference type="InterPro" id="IPR013022">
    <property type="entry name" value="Xyl_isomerase-like_TIM-brl"/>
</dbReference>
<feature type="compositionally biased region" description="Basic residues" evidence="1">
    <location>
        <begin position="125"/>
        <end position="139"/>
    </location>
</feature>
<dbReference type="GO" id="GO:0008270">
    <property type="term" value="F:zinc ion binding"/>
    <property type="evidence" value="ECO:0007669"/>
    <property type="project" value="InterPro"/>
</dbReference>
<dbReference type="EMBL" id="SFCI01001396">
    <property type="protein sequence ID" value="TFY75883.1"/>
    <property type="molecule type" value="Genomic_DNA"/>
</dbReference>
<dbReference type="SUPFAM" id="SSF51658">
    <property type="entry name" value="Xylose isomerase-like"/>
    <property type="match status" value="1"/>
</dbReference>
<evidence type="ECO:0000313" key="3">
    <source>
        <dbReference type="EMBL" id="TFY75883.1"/>
    </source>
</evidence>
<dbReference type="GO" id="GO:0006284">
    <property type="term" value="P:base-excision repair"/>
    <property type="evidence" value="ECO:0007669"/>
    <property type="project" value="TreeGrafter"/>
</dbReference>
<protein>
    <recommendedName>
        <fullName evidence="2">Xylose isomerase-like TIM barrel domain-containing protein</fullName>
    </recommendedName>
</protein>
<feature type="compositionally biased region" description="Acidic residues" evidence="1">
    <location>
        <begin position="143"/>
        <end position="158"/>
    </location>
</feature>
<dbReference type="GO" id="GO:0003906">
    <property type="term" value="F:DNA-(apurinic or apyrimidinic site) endonuclease activity"/>
    <property type="evidence" value="ECO:0007669"/>
    <property type="project" value="TreeGrafter"/>
</dbReference>
<proteinExistence type="predicted"/>
<sequence length="158" mass="17149">MTKGYDIRTAEGWNSTMDEFESIIGLKYLRAMHLNDSMTDLGSKTERHENLGLGTMSLQTFAHIMSDPRTQNIPLVLETPAYGSDAVWEAEIAALHMLATDPDQAAVITKGTSMVKAAVKASSRPGKKKAATKTKKGKKVAASEDEDEDEDEDGSDEG</sequence>
<dbReference type="Gene3D" id="3.20.20.150">
    <property type="entry name" value="Divalent-metal-dependent TIM barrel enzymes"/>
    <property type="match status" value="1"/>
</dbReference>
<feature type="domain" description="Xylose isomerase-like TIM barrel" evidence="2">
    <location>
        <begin position="15"/>
        <end position="94"/>
    </location>
</feature>
<evidence type="ECO:0000259" key="2">
    <source>
        <dbReference type="Pfam" id="PF01261"/>
    </source>
</evidence>
<evidence type="ECO:0000256" key="1">
    <source>
        <dbReference type="SAM" id="MobiDB-lite"/>
    </source>
</evidence>
<dbReference type="GO" id="GO:0008081">
    <property type="term" value="F:phosphoric diester hydrolase activity"/>
    <property type="evidence" value="ECO:0007669"/>
    <property type="project" value="TreeGrafter"/>
</dbReference>
<dbReference type="PROSITE" id="PS51432">
    <property type="entry name" value="AP_NUCLEASE_F2_4"/>
    <property type="match status" value="1"/>
</dbReference>
<reference evidence="3 4" key="1">
    <citation type="submission" date="2019-02" db="EMBL/GenBank/DDBJ databases">
        <title>Genome sequencing of the rare red list fungi Hericium alpestre (H. flagellum).</title>
        <authorList>
            <person name="Buettner E."/>
            <person name="Kellner H."/>
        </authorList>
    </citation>
    <scope>NUCLEOTIDE SEQUENCE [LARGE SCALE GENOMIC DNA]</scope>
    <source>
        <strain evidence="3 4">DSM 108284</strain>
    </source>
</reference>
<comment type="caution">
    <text evidence="3">The sequence shown here is derived from an EMBL/GenBank/DDBJ whole genome shotgun (WGS) entry which is preliminary data.</text>
</comment>
<dbReference type="InterPro" id="IPR001719">
    <property type="entry name" value="AP_endonuc_2"/>
</dbReference>
<dbReference type="STRING" id="135208.A0A4Y9ZPE1"/>